<evidence type="ECO:0000256" key="5">
    <source>
        <dbReference type="PROSITE-ProRule" id="PRU00500"/>
    </source>
</evidence>
<comment type="caution">
    <text evidence="5">Lacks conserved residue(s) required for the propagation of feature annotation.</text>
</comment>
<organism evidence="8 9">
    <name type="scientific">Oedothorax gibbosus</name>
    <dbReference type="NCBI Taxonomy" id="931172"/>
    <lineage>
        <taxon>Eukaryota</taxon>
        <taxon>Metazoa</taxon>
        <taxon>Ecdysozoa</taxon>
        <taxon>Arthropoda</taxon>
        <taxon>Chelicerata</taxon>
        <taxon>Arachnida</taxon>
        <taxon>Araneae</taxon>
        <taxon>Araneomorphae</taxon>
        <taxon>Entelegynae</taxon>
        <taxon>Araneoidea</taxon>
        <taxon>Linyphiidae</taxon>
        <taxon>Erigoninae</taxon>
        <taxon>Oedothorax</taxon>
    </lineage>
</organism>
<reference evidence="8 9" key="1">
    <citation type="journal article" date="2022" name="Nat. Ecol. Evol.">
        <title>A masculinizing supergene underlies an exaggerated male reproductive morph in a spider.</title>
        <authorList>
            <person name="Hendrickx F."/>
            <person name="De Corte Z."/>
            <person name="Sonet G."/>
            <person name="Van Belleghem S.M."/>
            <person name="Kostlbacher S."/>
            <person name="Vangestel C."/>
        </authorList>
    </citation>
    <scope>NUCLEOTIDE SEQUENCE [LARGE SCALE GENOMIC DNA]</scope>
    <source>
        <strain evidence="8">W744_W776</strain>
    </source>
</reference>
<dbReference type="SUPFAM" id="SSF57610">
    <property type="entry name" value="Thyroglobulin type-1 domain"/>
    <property type="match status" value="2"/>
</dbReference>
<dbReference type="Pfam" id="PF00086">
    <property type="entry name" value="Thyroglobulin_1"/>
    <property type="match status" value="2"/>
</dbReference>
<dbReference type="PROSITE" id="PS51162">
    <property type="entry name" value="THYROGLOBULIN_1_2"/>
    <property type="match status" value="2"/>
</dbReference>
<evidence type="ECO:0000256" key="2">
    <source>
        <dbReference type="ARBA" id="ARBA00022525"/>
    </source>
</evidence>
<keyword evidence="3" id="KW-0677">Repeat</keyword>
<feature type="signal peptide" evidence="6">
    <location>
        <begin position="1"/>
        <end position="31"/>
    </location>
</feature>
<keyword evidence="2" id="KW-0964">Secreted</keyword>
<evidence type="ECO:0000256" key="4">
    <source>
        <dbReference type="ARBA" id="ARBA00023157"/>
    </source>
</evidence>
<dbReference type="SMART" id="SM00211">
    <property type="entry name" value="TY"/>
    <property type="match status" value="2"/>
</dbReference>
<evidence type="ECO:0000259" key="7">
    <source>
        <dbReference type="PROSITE" id="PS51162"/>
    </source>
</evidence>
<sequence>MFFPRLKHSPFPAMKTFSVLFVLCLAVAVRAQTQCEEHRERELKNDVSIKLIPKCNEDGDYEEMQCFQGDNPYCMCWHTDGTAITTPSKNLKTCACHNHRYRELLSSNEGMVGNFVPTCNSNGTYAKKQCHGSTGYCWCADEEGTRVSEEVRGELEC</sequence>
<dbReference type="PANTHER" id="PTHR12352">
    <property type="entry name" value="SECRETED MODULAR CALCIUM-BINDING PROTEIN"/>
    <property type="match status" value="1"/>
</dbReference>
<dbReference type="InterPro" id="IPR051950">
    <property type="entry name" value="Dev_reg/Prot_inhib"/>
</dbReference>
<keyword evidence="9" id="KW-1185">Reference proteome</keyword>
<evidence type="ECO:0000256" key="3">
    <source>
        <dbReference type="ARBA" id="ARBA00022737"/>
    </source>
</evidence>
<feature type="domain" description="Thyroglobulin type-1" evidence="7">
    <location>
        <begin position="93"/>
        <end position="157"/>
    </location>
</feature>
<protein>
    <recommendedName>
        <fullName evidence="7">Thyroglobulin type-1 domain-containing protein</fullName>
    </recommendedName>
</protein>
<evidence type="ECO:0000313" key="8">
    <source>
        <dbReference type="EMBL" id="KAG8181836.1"/>
    </source>
</evidence>
<proteinExistence type="predicted"/>
<keyword evidence="4 5" id="KW-1015">Disulfide bond</keyword>
<comment type="caution">
    <text evidence="8">The sequence shown here is derived from an EMBL/GenBank/DDBJ whole genome shotgun (WGS) entry which is preliminary data.</text>
</comment>
<dbReference type="GO" id="GO:0005615">
    <property type="term" value="C:extracellular space"/>
    <property type="evidence" value="ECO:0007669"/>
    <property type="project" value="TreeGrafter"/>
</dbReference>
<comment type="subcellular location">
    <subcellularLocation>
        <location evidence="1">Secreted</location>
    </subcellularLocation>
</comment>
<feature type="domain" description="Thyroglobulin type-1" evidence="7">
    <location>
        <begin position="32"/>
        <end position="84"/>
    </location>
</feature>
<dbReference type="InterPro" id="IPR036857">
    <property type="entry name" value="Thyroglobulin_1_sf"/>
</dbReference>
<dbReference type="GO" id="GO:0035592">
    <property type="term" value="P:establishment of protein localization to extracellular region"/>
    <property type="evidence" value="ECO:0007669"/>
    <property type="project" value="TreeGrafter"/>
</dbReference>
<keyword evidence="6" id="KW-0732">Signal</keyword>
<evidence type="ECO:0000256" key="6">
    <source>
        <dbReference type="SAM" id="SignalP"/>
    </source>
</evidence>
<feature type="chain" id="PRO_5043552012" description="Thyroglobulin type-1 domain-containing protein" evidence="6">
    <location>
        <begin position="32"/>
        <end position="157"/>
    </location>
</feature>
<accession>A0AAV6UCQ6</accession>
<name>A0AAV6UCQ6_9ARAC</name>
<evidence type="ECO:0000313" key="9">
    <source>
        <dbReference type="Proteomes" id="UP000827092"/>
    </source>
</evidence>
<dbReference type="CDD" id="cd00191">
    <property type="entry name" value="TY"/>
    <property type="match status" value="2"/>
</dbReference>
<dbReference type="Gene3D" id="4.10.800.10">
    <property type="entry name" value="Thyroglobulin type-1"/>
    <property type="match status" value="2"/>
</dbReference>
<dbReference type="AlphaFoldDB" id="A0AAV6UCQ6"/>
<dbReference type="PANTHER" id="PTHR12352:SF25">
    <property type="entry name" value="SPARC_OSTEONECTIN, CWCV AND KAZAL LIKE DOMAINS PROTEOGLYCAN 1"/>
    <property type="match status" value="1"/>
</dbReference>
<gene>
    <name evidence="8" type="ORF">JTE90_003983</name>
</gene>
<dbReference type="InterPro" id="IPR000716">
    <property type="entry name" value="Thyroglobulin_1"/>
</dbReference>
<dbReference type="EMBL" id="JAFNEN010000493">
    <property type="protein sequence ID" value="KAG8181836.1"/>
    <property type="molecule type" value="Genomic_DNA"/>
</dbReference>
<evidence type="ECO:0000256" key="1">
    <source>
        <dbReference type="ARBA" id="ARBA00004613"/>
    </source>
</evidence>
<dbReference type="Proteomes" id="UP000827092">
    <property type="component" value="Unassembled WGS sequence"/>
</dbReference>
<feature type="disulfide bond" evidence="5">
    <location>
        <begin position="130"/>
        <end position="137"/>
    </location>
</feature>
<dbReference type="PROSITE" id="PS00484">
    <property type="entry name" value="THYROGLOBULIN_1_1"/>
    <property type="match status" value="1"/>
</dbReference>